<reference evidence="2 3" key="1">
    <citation type="submission" date="2019-11" db="EMBL/GenBank/DDBJ databases">
        <title>Novel species isolated from a subtropical stream in China.</title>
        <authorList>
            <person name="Lu H."/>
        </authorList>
    </citation>
    <scope>NUCLEOTIDE SEQUENCE [LARGE SCALE GENOMIC DNA]</scope>
    <source>
        <strain evidence="2 3">FT92W</strain>
    </source>
</reference>
<evidence type="ECO:0000313" key="2">
    <source>
        <dbReference type="EMBL" id="MRV72205.1"/>
    </source>
</evidence>
<comment type="caution">
    <text evidence="2">The sequence shown here is derived from an EMBL/GenBank/DDBJ whole genome shotgun (WGS) entry which is preliminary data.</text>
</comment>
<proteinExistence type="predicted"/>
<sequence>MAKKLKSLAAKEDDKQLASAVRNSAQQIWQAGLGAFAKAQEEGGRVFAKLVKEGTALQKRTRDLAEDKVSEVRDTVSGVGKQAAGSWDKLEQVFEDRVSRALGTIGVPTQKDVQELNKRVEALTKAVEELTGKKIVVAAKPAAKAAAKPAAKKPAAKKAAAPKAEAAPKKAATRKPAAKKAAVAKAEAPKAAAAIAFPTAASVSAAKKEAA</sequence>
<organism evidence="2 3">
    <name type="scientific">Pseudoduganella rivuli</name>
    <dbReference type="NCBI Taxonomy" id="2666085"/>
    <lineage>
        <taxon>Bacteria</taxon>
        <taxon>Pseudomonadati</taxon>
        <taxon>Pseudomonadota</taxon>
        <taxon>Betaproteobacteria</taxon>
        <taxon>Burkholderiales</taxon>
        <taxon>Oxalobacteraceae</taxon>
        <taxon>Telluria group</taxon>
        <taxon>Pseudoduganella</taxon>
    </lineage>
</organism>
<dbReference type="Proteomes" id="UP000446768">
    <property type="component" value="Unassembled WGS sequence"/>
</dbReference>
<dbReference type="PANTHER" id="PTHR38664:SF1">
    <property type="entry name" value="SLR0058 PROTEIN"/>
    <property type="match status" value="1"/>
</dbReference>
<keyword evidence="3" id="KW-1185">Reference proteome</keyword>
<dbReference type="NCBIfam" id="TIGR01837">
    <property type="entry name" value="PHA_granule_1"/>
    <property type="match status" value="1"/>
</dbReference>
<dbReference type="AlphaFoldDB" id="A0A7X2ILS7"/>
<accession>A0A7X2ILS7</accession>
<dbReference type="PANTHER" id="PTHR38664">
    <property type="entry name" value="SLR0058 PROTEIN"/>
    <property type="match status" value="1"/>
</dbReference>
<dbReference type="EMBL" id="WKJJ01000006">
    <property type="protein sequence ID" value="MRV72205.1"/>
    <property type="molecule type" value="Genomic_DNA"/>
</dbReference>
<gene>
    <name evidence="2" type="ORF">GJ700_10810</name>
</gene>
<dbReference type="InterPro" id="IPR008769">
    <property type="entry name" value="PhaF_PhaI"/>
</dbReference>
<protein>
    <submittedName>
        <fullName evidence="2">Polygranule-associated protein</fullName>
    </submittedName>
</protein>
<evidence type="ECO:0000256" key="1">
    <source>
        <dbReference type="SAM" id="MobiDB-lite"/>
    </source>
</evidence>
<feature type="region of interest" description="Disordered" evidence="1">
    <location>
        <begin position="144"/>
        <end position="183"/>
    </location>
</feature>
<dbReference type="RefSeq" id="WP_154373547.1">
    <property type="nucleotide sequence ID" value="NZ_WKJJ01000006.1"/>
</dbReference>
<evidence type="ECO:0000313" key="3">
    <source>
        <dbReference type="Proteomes" id="UP000446768"/>
    </source>
</evidence>
<dbReference type="Pfam" id="PF05597">
    <property type="entry name" value="Phasin"/>
    <property type="match status" value="1"/>
</dbReference>
<name>A0A7X2ILS7_9BURK</name>